<evidence type="ECO:0000259" key="13">
    <source>
        <dbReference type="Pfam" id="PF00487"/>
    </source>
</evidence>
<evidence type="ECO:0000256" key="5">
    <source>
        <dbReference type="ARBA" id="ARBA00022832"/>
    </source>
</evidence>
<evidence type="ECO:0000256" key="8">
    <source>
        <dbReference type="ARBA" id="ARBA00023004"/>
    </source>
</evidence>
<evidence type="ECO:0000256" key="10">
    <source>
        <dbReference type="ARBA" id="ARBA00023136"/>
    </source>
</evidence>
<reference evidence="14" key="1">
    <citation type="submission" date="2021-03" db="EMBL/GenBank/DDBJ databases">
        <title>Acanthopleuribacteraceae sp. M133.</title>
        <authorList>
            <person name="Wang G."/>
        </authorList>
    </citation>
    <scope>NUCLEOTIDE SEQUENCE</scope>
    <source>
        <strain evidence="14">M133</strain>
    </source>
</reference>
<keyword evidence="15" id="KW-1185">Reference proteome</keyword>
<keyword evidence="7" id="KW-0560">Oxidoreductase</keyword>
<evidence type="ECO:0000313" key="14">
    <source>
        <dbReference type="EMBL" id="QTD48164.1"/>
    </source>
</evidence>
<dbReference type="InterPro" id="IPR015876">
    <property type="entry name" value="Acyl-CoA_DS"/>
</dbReference>
<sequence length="331" mass="37985">MLSVGRILPFCGRLTRSVLLWFDTEADAGPGPARAARSEHVNWLRCLPFIAVHLTCLAVIWVGWSPFAVAFAAILYVARMFAVTAFYHRYFSHRTFKTSRPLQFLFALAGCTAVQRGPLWWAAHHREHHRHADTPSDIHSPHHRGFLWSHMLWFTCDAYFRTEYQRVKDLARYPELRFLNRFDLLIPVLFAAGILLLGMGLEAWAPSLGTNGPQLLVWGFFVSTVVLFHATFTINSLAHVFGRRRFDTPDQSRNNWFLALITLGEGWHNNHHRFPVSVRQGFRWWEVDMTYYLLKLMAALGLIWDLRPVPARILAEARGASDAAAKCEVTS</sequence>
<comment type="similarity">
    <text evidence="2">Belongs to the fatty acid desaturase type 2 family.</text>
</comment>
<feature type="transmembrane region" description="Helical" evidence="12">
    <location>
        <begin position="43"/>
        <end position="64"/>
    </location>
</feature>
<protein>
    <submittedName>
        <fullName evidence="14">Acyl-CoA desaturase</fullName>
    </submittedName>
</protein>
<comment type="subcellular location">
    <subcellularLocation>
        <location evidence="1">Membrane</location>
        <topology evidence="1">Multi-pass membrane protein</topology>
    </subcellularLocation>
</comment>
<keyword evidence="6 12" id="KW-1133">Transmembrane helix</keyword>
<dbReference type="PANTHER" id="PTHR11351">
    <property type="entry name" value="ACYL-COA DESATURASE"/>
    <property type="match status" value="1"/>
</dbReference>
<gene>
    <name evidence="14" type="ORF">J3U87_21470</name>
</gene>
<evidence type="ECO:0000256" key="9">
    <source>
        <dbReference type="ARBA" id="ARBA00023098"/>
    </source>
</evidence>
<feature type="transmembrane region" description="Helical" evidence="12">
    <location>
        <begin position="216"/>
        <end position="238"/>
    </location>
</feature>
<keyword evidence="8" id="KW-0408">Iron</keyword>
<dbReference type="GO" id="GO:0006633">
    <property type="term" value="P:fatty acid biosynthetic process"/>
    <property type="evidence" value="ECO:0007669"/>
    <property type="project" value="UniProtKB-KW"/>
</dbReference>
<dbReference type="InterPro" id="IPR005804">
    <property type="entry name" value="FA_desaturase_dom"/>
</dbReference>
<accession>A0A8A4TG28</accession>
<evidence type="ECO:0000256" key="1">
    <source>
        <dbReference type="ARBA" id="ARBA00004141"/>
    </source>
</evidence>
<proteinExistence type="inferred from homology"/>
<dbReference type="AlphaFoldDB" id="A0A8A4TG28"/>
<dbReference type="PRINTS" id="PR00075">
    <property type="entry name" value="FACDDSATRASE"/>
</dbReference>
<evidence type="ECO:0000256" key="3">
    <source>
        <dbReference type="ARBA" id="ARBA00022516"/>
    </source>
</evidence>
<dbReference type="EMBL" id="CP071793">
    <property type="protein sequence ID" value="QTD48164.1"/>
    <property type="molecule type" value="Genomic_DNA"/>
</dbReference>
<evidence type="ECO:0000256" key="11">
    <source>
        <dbReference type="ARBA" id="ARBA00023160"/>
    </source>
</evidence>
<dbReference type="Pfam" id="PF00487">
    <property type="entry name" value="FA_desaturase"/>
    <property type="match status" value="1"/>
</dbReference>
<name>A0A8A4TG28_SULCO</name>
<evidence type="ECO:0000256" key="7">
    <source>
        <dbReference type="ARBA" id="ARBA00023002"/>
    </source>
</evidence>
<keyword evidence="3" id="KW-0444">Lipid biosynthesis</keyword>
<evidence type="ECO:0000256" key="2">
    <source>
        <dbReference type="ARBA" id="ARBA00008749"/>
    </source>
</evidence>
<evidence type="ECO:0000256" key="6">
    <source>
        <dbReference type="ARBA" id="ARBA00022989"/>
    </source>
</evidence>
<keyword evidence="9" id="KW-0443">Lipid metabolism</keyword>
<keyword evidence="5" id="KW-0276">Fatty acid metabolism</keyword>
<dbReference type="KEGG" id="scor:J3U87_21470"/>
<evidence type="ECO:0000256" key="12">
    <source>
        <dbReference type="SAM" id="Phobius"/>
    </source>
</evidence>
<evidence type="ECO:0000256" key="4">
    <source>
        <dbReference type="ARBA" id="ARBA00022692"/>
    </source>
</evidence>
<dbReference type="CDD" id="cd03505">
    <property type="entry name" value="Delta9-FADS-like"/>
    <property type="match status" value="1"/>
</dbReference>
<dbReference type="GO" id="GO:0016020">
    <property type="term" value="C:membrane"/>
    <property type="evidence" value="ECO:0007669"/>
    <property type="project" value="UniProtKB-SubCell"/>
</dbReference>
<organism evidence="14 15">
    <name type="scientific">Sulfidibacter corallicola</name>
    <dbReference type="NCBI Taxonomy" id="2818388"/>
    <lineage>
        <taxon>Bacteria</taxon>
        <taxon>Pseudomonadati</taxon>
        <taxon>Acidobacteriota</taxon>
        <taxon>Holophagae</taxon>
        <taxon>Acanthopleuribacterales</taxon>
        <taxon>Acanthopleuribacteraceae</taxon>
        <taxon>Sulfidibacter</taxon>
    </lineage>
</organism>
<dbReference type="RefSeq" id="WP_237377823.1">
    <property type="nucleotide sequence ID" value="NZ_CP071793.1"/>
</dbReference>
<keyword evidence="10 12" id="KW-0472">Membrane</keyword>
<feature type="domain" description="Fatty acid desaturase" evidence="13">
    <location>
        <begin position="68"/>
        <end position="294"/>
    </location>
</feature>
<feature type="transmembrane region" description="Helical" evidence="12">
    <location>
        <begin position="182"/>
        <end position="204"/>
    </location>
</feature>
<dbReference type="PANTHER" id="PTHR11351:SF31">
    <property type="entry name" value="DESATURASE 1, ISOFORM A-RELATED"/>
    <property type="match status" value="1"/>
</dbReference>
<keyword evidence="4 12" id="KW-0812">Transmembrane</keyword>
<feature type="transmembrane region" description="Helical" evidence="12">
    <location>
        <begin position="70"/>
        <end position="90"/>
    </location>
</feature>
<dbReference type="GO" id="GO:0016717">
    <property type="term" value="F:oxidoreductase activity, acting on paired donors, with oxidation of a pair of donors resulting in the reduction of molecular oxygen to two molecules of water"/>
    <property type="evidence" value="ECO:0007669"/>
    <property type="project" value="InterPro"/>
</dbReference>
<evidence type="ECO:0000313" key="15">
    <source>
        <dbReference type="Proteomes" id="UP000663929"/>
    </source>
</evidence>
<keyword evidence="11" id="KW-0275">Fatty acid biosynthesis</keyword>
<dbReference type="Proteomes" id="UP000663929">
    <property type="component" value="Chromosome"/>
</dbReference>